<dbReference type="EMBL" id="LAZR01060210">
    <property type="protein sequence ID" value="KKK66163.1"/>
    <property type="molecule type" value="Genomic_DNA"/>
</dbReference>
<reference evidence="1" key="1">
    <citation type="journal article" date="2015" name="Nature">
        <title>Complex archaea that bridge the gap between prokaryotes and eukaryotes.</title>
        <authorList>
            <person name="Spang A."/>
            <person name="Saw J.H."/>
            <person name="Jorgensen S.L."/>
            <person name="Zaremba-Niedzwiedzka K."/>
            <person name="Martijn J."/>
            <person name="Lind A.E."/>
            <person name="van Eijk R."/>
            <person name="Schleper C."/>
            <person name="Guy L."/>
            <person name="Ettema T.J."/>
        </authorList>
    </citation>
    <scope>NUCLEOTIDE SEQUENCE</scope>
</reference>
<sequence length="72" mass="8266">AEKTTVVETQNFVDVRECKDYSDKAYKLIAYDNKETYIAKQHVVRTESIEGGGTRVIVSQKSAWVIAKLEWK</sequence>
<accession>A0A0F8XBH3</accession>
<evidence type="ECO:0000313" key="1">
    <source>
        <dbReference type="EMBL" id="KKK66163.1"/>
    </source>
</evidence>
<dbReference type="AlphaFoldDB" id="A0A0F8XBH3"/>
<feature type="non-terminal residue" evidence="1">
    <location>
        <position position="1"/>
    </location>
</feature>
<name>A0A0F8XBH3_9ZZZZ</name>
<protein>
    <submittedName>
        <fullName evidence="1">Uncharacterized protein</fullName>
    </submittedName>
</protein>
<proteinExistence type="predicted"/>
<comment type="caution">
    <text evidence="1">The sequence shown here is derived from an EMBL/GenBank/DDBJ whole genome shotgun (WGS) entry which is preliminary data.</text>
</comment>
<organism evidence="1">
    <name type="scientific">marine sediment metagenome</name>
    <dbReference type="NCBI Taxonomy" id="412755"/>
    <lineage>
        <taxon>unclassified sequences</taxon>
        <taxon>metagenomes</taxon>
        <taxon>ecological metagenomes</taxon>
    </lineage>
</organism>
<gene>
    <name evidence="1" type="ORF">LCGC14_2966840</name>
</gene>